<name>A0A0N8GSQ8_9CHLR</name>
<keyword evidence="2" id="KW-1185">Reference proteome</keyword>
<evidence type="ECO:0000313" key="2">
    <source>
        <dbReference type="Proteomes" id="UP000050277"/>
    </source>
</evidence>
<dbReference type="EMBL" id="LGKP01000014">
    <property type="protein sequence ID" value="KPL89978.1"/>
    <property type="molecule type" value="Genomic_DNA"/>
</dbReference>
<comment type="caution">
    <text evidence="1">The sequence shown here is derived from an EMBL/GenBank/DDBJ whole genome shotgun (WGS) entry which is preliminary data.</text>
</comment>
<protein>
    <submittedName>
        <fullName evidence="1">Uncharacterized protein</fullName>
    </submittedName>
</protein>
<dbReference type="STRING" id="70996.SE18_08455"/>
<sequence>MAFYGTAILVFQSGAWEEVARVTQVKRRIGETTNAFLKRCKKRGETLMQDHSGFSAVIEVDYAQDQPTLAKITLTPTKVASNDTVACVTSR</sequence>
<gene>
    <name evidence="1" type="ORF">SE18_08455</name>
</gene>
<reference evidence="1 2" key="1">
    <citation type="submission" date="2015-07" db="EMBL/GenBank/DDBJ databases">
        <title>Whole genome sequence of Herpetosiphon geysericola DSM 7119.</title>
        <authorList>
            <person name="Hemp J."/>
            <person name="Ward L.M."/>
            <person name="Pace L.A."/>
            <person name="Fischer W.W."/>
        </authorList>
    </citation>
    <scope>NUCLEOTIDE SEQUENCE [LARGE SCALE GENOMIC DNA]</scope>
    <source>
        <strain evidence="1 2">DSM 7119</strain>
    </source>
</reference>
<evidence type="ECO:0000313" key="1">
    <source>
        <dbReference type="EMBL" id="KPL89978.1"/>
    </source>
</evidence>
<dbReference type="RefSeq" id="WP_054534005.1">
    <property type="nucleotide sequence ID" value="NZ_LGKP01000014.1"/>
</dbReference>
<dbReference type="AlphaFoldDB" id="A0A0N8GSQ8"/>
<organism evidence="1 2">
    <name type="scientific">Herpetosiphon geysericola</name>
    <dbReference type="NCBI Taxonomy" id="70996"/>
    <lineage>
        <taxon>Bacteria</taxon>
        <taxon>Bacillati</taxon>
        <taxon>Chloroflexota</taxon>
        <taxon>Chloroflexia</taxon>
        <taxon>Herpetosiphonales</taxon>
        <taxon>Herpetosiphonaceae</taxon>
        <taxon>Herpetosiphon</taxon>
    </lineage>
</organism>
<proteinExistence type="predicted"/>
<accession>A0A0N8GSQ8</accession>
<dbReference type="Proteomes" id="UP000050277">
    <property type="component" value="Unassembled WGS sequence"/>
</dbReference>